<accession>A0AAF0KYG0</accession>
<keyword evidence="2" id="KW-1185">Reference proteome</keyword>
<sequence length="47" mass="5514">MEVTYETVEAEIARLKEAKEQVGSLSLKEEFHLNCLETLLCYLGYYR</sequence>
<organism evidence="1 2">
    <name type="scientific">phage PKM.Lu.22.1</name>
    <dbReference type="NCBI Taxonomy" id="3049197"/>
    <lineage>
        <taxon>Viruses</taxon>
        <taxon>Duplodnaviria</taxon>
        <taxon>Heunggongvirae</taxon>
        <taxon>Uroviricota</taxon>
        <taxon>Caudoviricetes</taxon>
        <taxon>Grimontviridae</taxon>
    </lineage>
</organism>
<dbReference type="Proteomes" id="UP001223176">
    <property type="component" value="Segment"/>
</dbReference>
<dbReference type="EMBL" id="OQ829281">
    <property type="protein sequence ID" value="WHS68365.1"/>
    <property type="molecule type" value="Genomic_DNA"/>
</dbReference>
<evidence type="ECO:0000313" key="1">
    <source>
        <dbReference type="EMBL" id="WHS68365.1"/>
    </source>
</evidence>
<name>A0AAF0KYG0_9CAUD</name>
<reference evidence="1" key="1">
    <citation type="submission" date="2023-04" db="EMBL/GenBank/DDBJ databases">
        <title>Isolation and Characterization of Novel Plasmid-specific Phages Infecting Bacteria Carrying Diverse Conjugative Plasmids.</title>
        <authorList>
            <person name="Parra B."/>
            <person name="Cockx B."/>
            <person name="Lutz V.T."/>
            <person name="Bronsted L."/>
            <person name="Smets B.F."/>
            <person name="Dechesne A."/>
        </authorList>
    </citation>
    <scope>NUCLEOTIDE SEQUENCE</scope>
</reference>
<protein>
    <submittedName>
        <fullName evidence="1">Uncharacterized protein</fullName>
    </submittedName>
</protein>
<proteinExistence type="predicted"/>
<evidence type="ECO:0000313" key="2">
    <source>
        <dbReference type="Proteomes" id="UP001223176"/>
    </source>
</evidence>